<dbReference type="RefSeq" id="WP_089244346.1">
    <property type="nucleotide sequence ID" value="NZ_FZOW01000003.1"/>
</dbReference>
<keyword evidence="1" id="KW-0547">Nucleotide-binding</keyword>
<dbReference type="GO" id="GO:0004386">
    <property type="term" value="F:helicase activity"/>
    <property type="evidence" value="ECO:0007669"/>
    <property type="project" value="UniProtKB-KW"/>
</dbReference>
<accession>A0A239FDT8</accession>
<name>A0A239FDT8_9NOCA</name>
<sequence>MTENEHRYGESGAADFLVDGASFILDMPKDTVNLWGAGEESLWSQGEALMIAGPQGVAKTTLAGNLVKSMLCGGDLLGYAVARADQVLYLAMDRPRQIGGALGRMFGEEQREQLENGLTVLQGPPPADFADHPATLMELADRTSAGVVIVDSLKDAALGLSSDETGAGYNRARQMLLQSGVELIELHHVKKTRADGRDGALGIDDIYGSTWITSGAGSVFLLQGDPGDNVVSMSHVKQPRDVVGPLKLLHDRAAGSVTVLDEADLASLVDASGPSGLTAKAAATALNEQGRVSPAEAQKARRALQKLESEGVLMQRAGSRGGVAATWVHRNHALITLAA</sequence>
<dbReference type="InterPro" id="IPR027417">
    <property type="entry name" value="P-loop_NTPase"/>
</dbReference>
<dbReference type="AlphaFoldDB" id="A0A239FDT8"/>
<evidence type="ECO:0000313" key="1">
    <source>
        <dbReference type="EMBL" id="SNS54997.1"/>
    </source>
</evidence>
<dbReference type="EMBL" id="FZOW01000003">
    <property type="protein sequence ID" value="SNS54997.1"/>
    <property type="molecule type" value="Genomic_DNA"/>
</dbReference>
<dbReference type="Gene3D" id="3.40.50.300">
    <property type="entry name" value="P-loop containing nucleotide triphosphate hydrolases"/>
    <property type="match status" value="1"/>
</dbReference>
<dbReference type="OrthoDB" id="3192509at2"/>
<keyword evidence="1" id="KW-0347">Helicase</keyword>
<dbReference type="SUPFAM" id="SSF52540">
    <property type="entry name" value="P-loop containing nucleoside triphosphate hydrolases"/>
    <property type="match status" value="1"/>
</dbReference>
<keyword evidence="2" id="KW-1185">Reference proteome</keyword>
<proteinExistence type="predicted"/>
<gene>
    <name evidence="1" type="ORF">SAMN05421642_103244</name>
</gene>
<protein>
    <submittedName>
        <fullName evidence="1">Replicative DNA helicase</fullName>
    </submittedName>
</protein>
<keyword evidence="1" id="KW-0378">Hydrolase</keyword>
<organism evidence="1 2">
    <name type="scientific">Rhodococcoides kyotonense</name>
    <dbReference type="NCBI Taxonomy" id="398843"/>
    <lineage>
        <taxon>Bacteria</taxon>
        <taxon>Bacillati</taxon>
        <taxon>Actinomycetota</taxon>
        <taxon>Actinomycetes</taxon>
        <taxon>Mycobacteriales</taxon>
        <taxon>Nocardiaceae</taxon>
        <taxon>Rhodococcoides</taxon>
    </lineage>
</organism>
<evidence type="ECO:0000313" key="2">
    <source>
        <dbReference type="Proteomes" id="UP000198327"/>
    </source>
</evidence>
<keyword evidence="1" id="KW-0067">ATP-binding</keyword>
<dbReference type="Proteomes" id="UP000198327">
    <property type="component" value="Unassembled WGS sequence"/>
</dbReference>
<reference evidence="2" key="1">
    <citation type="submission" date="2017-06" db="EMBL/GenBank/DDBJ databases">
        <authorList>
            <person name="Varghese N."/>
            <person name="Submissions S."/>
        </authorList>
    </citation>
    <scope>NUCLEOTIDE SEQUENCE [LARGE SCALE GENOMIC DNA]</scope>
    <source>
        <strain evidence="2">JCM 23211</strain>
    </source>
</reference>
<dbReference type="Pfam" id="PF13481">
    <property type="entry name" value="AAA_25"/>
    <property type="match status" value="1"/>
</dbReference>